<dbReference type="Proteomes" id="UP000187526">
    <property type="component" value="Unassembled WGS sequence"/>
</dbReference>
<evidence type="ECO:0000313" key="1">
    <source>
        <dbReference type="EMBL" id="OMG55152.1"/>
    </source>
</evidence>
<dbReference type="STRING" id="418702.BJN45_08410"/>
<sequence length="92" mass="10021">MVLGAPLAIAEHGVTNFTLPAGHVLTDSNLRQIALRHGEFACIAEDDPRSDEAREAERAHHQSRLDTIFSRADRSKPAIAGLYAAVLAYRSL</sequence>
<dbReference type="EMBL" id="MTHD01000002">
    <property type="protein sequence ID" value="OMG55152.1"/>
    <property type="molecule type" value="Genomic_DNA"/>
</dbReference>
<proteinExistence type="predicted"/>
<evidence type="ECO:0000313" key="2">
    <source>
        <dbReference type="Proteomes" id="UP000187526"/>
    </source>
</evidence>
<reference evidence="1 2" key="1">
    <citation type="submission" date="2016-10" db="EMBL/GenBank/DDBJ databases">
        <title>Alkaliphiles isolated from bioreactors.</title>
        <authorList>
            <person name="Salah Z."/>
            <person name="Rout S.P."/>
            <person name="Humphreys P.N."/>
        </authorList>
    </citation>
    <scope>NUCLEOTIDE SEQUENCE [LARGE SCALE GENOMIC DNA]</scope>
    <source>
        <strain evidence="1 2">ZS02</strain>
    </source>
</reference>
<organism evidence="1 2">
    <name type="scientific">Azonexus hydrophilus</name>
    <dbReference type="NCBI Taxonomy" id="418702"/>
    <lineage>
        <taxon>Bacteria</taxon>
        <taxon>Pseudomonadati</taxon>
        <taxon>Pseudomonadota</taxon>
        <taxon>Betaproteobacteria</taxon>
        <taxon>Rhodocyclales</taxon>
        <taxon>Azonexaceae</taxon>
        <taxon>Azonexus</taxon>
    </lineage>
</organism>
<name>A0A1R1I8V6_9RHOO</name>
<gene>
    <name evidence="1" type="ORF">BJN45_08410</name>
</gene>
<comment type="caution">
    <text evidence="1">The sequence shown here is derived from an EMBL/GenBank/DDBJ whole genome shotgun (WGS) entry which is preliminary data.</text>
</comment>
<protein>
    <submittedName>
        <fullName evidence="1">Uncharacterized protein</fullName>
    </submittedName>
</protein>
<dbReference type="AlphaFoldDB" id="A0A1R1I8V6"/>
<accession>A0A1R1I8V6</accession>
<keyword evidence="2" id="KW-1185">Reference proteome</keyword>